<protein>
    <submittedName>
        <fullName evidence="2">Uncharacterized protein</fullName>
    </submittedName>
</protein>
<sequence>MGLEWNGACSRSRSRVWRASELAQGQGARARRVGRLLPRAWRRGFVVERCRARVGTDDEGALMAVRGAHSPVAAGMPPSSHIRRYAEPTRLPARRHLDASPRAEAPVRPTSFSFPRDDQDPGPSPRTYAQRDIATIQGDVCMCSTCTKYVLSL</sequence>
<accession>W4JVY0</accession>
<keyword evidence="3" id="KW-1185">Reference proteome</keyword>
<dbReference type="KEGG" id="hir:HETIRDRAFT_441359"/>
<evidence type="ECO:0000313" key="2">
    <source>
        <dbReference type="EMBL" id="ETW77707.1"/>
    </source>
</evidence>
<dbReference type="HOGENOM" id="CLU_1713516_0_0_1"/>
<proteinExistence type="predicted"/>
<dbReference type="AlphaFoldDB" id="W4JVY0"/>
<evidence type="ECO:0000313" key="3">
    <source>
        <dbReference type="Proteomes" id="UP000030671"/>
    </source>
</evidence>
<dbReference type="Proteomes" id="UP000030671">
    <property type="component" value="Unassembled WGS sequence"/>
</dbReference>
<dbReference type="InParanoid" id="W4JVY0"/>
<gene>
    <name evidence="2" type="ORF">HETIRDRAFT_441359</name>
</gene>
<dbReference type="EMBL" id="KI925462">
    <property type="protein sequence ID" value="ETW77707.1"/>
    <property type="molecule type" value="Genomic_DNA"/>
</dbReference>
<dbReference type="RefSeq" id="XP_009549742.1">
    <property type="nucleotide sequence ID" value="XM_009551447.1"/>
</dbReference>
<name>W4JVY0_HETIT</name>
<reference evidence="2 3" key="1">
    <citation type="journal article" date="2012" name="New Phytol.">
        <title>Insight into trade-off between wood decay and parasitism from the genome of a fungal forest pathogen.</title>
        <authorList>
            <person name="Olson A."/>
            <person name="Aerts A."/>
            <person name="Asiegbu F."/>
            <person name="Belbahri L."/>
            <person name="Bouzid O."/>
            <person name="Broberg A."/>
            <person name="Canback B."/>
            <person name="Coutinho P.M."/>
            <person name="Cullen D."/>
            <person name="Dalman K."/>
            <person name="Deflorio G."/>
            <person name="van Diepen L.T."/>
            <person name="Dunand C."/>
            <person name="Duplessis S."/>
            <person name="Durling M."/>
            <person name="Gonthier P."/>
            <person name="Grimwood J."/>
            <person name="Fossdal C.G."/>
            <person name="Hansson D."/>
            <person name="Henrissat B."/>
            <person name="Hietala A."/>
            <person name="Himmelstrand K."/>
            <person name="Hoffmeister D."/>
            <person name="Hogberg N."/>
            <person name="James T.Y."/>
            <person name="Karlsson M."/>
            <person name="Kohler A."/>
            <person name="Kues U."/>
            <person name="Lee Y.H."/>
            <person name="Lin Y.C."/>
            <person name="Lind M."/>
            <person name="Lindquist E."/>
            <person name="Lombard V."/>
            <person name="Lucas S."/>
            <person name="Lunden K."/>
            <person name="Morin E."/>
            <person name="Murat C."/>
            <person name="Park J."/>
            <person name="Raffaello T."/>
            <person name="Rouze P."/>
            <person name="Salamov A."/>
            <person name="Schmutz J."/>
            <person name="Solheim H."/>
            <person name="Stahlberg J."/>
            <person name="Velez H."/>
            <person name="de Vries R.P."/>
            <person name="Wiebenga A."/>
            <person name="Woodward S."/>
            <person name="Yakovlev I."/>
            <person name="Garbelotto M."/>
            <person name="Martin F."/>
            <person name="Grigoriev I.V."/>
            <person name="Stenlid J."/>
        </authorList>
    </citation>
    <scope>NUCLEOTIDE SEQUENCE [LARGE SCALE GENOMIC DNA]</scope>
    <source>
        <strain evidence="2 3">TC 32-1</strain>
    </source>
</reference>
<evidence type="ECO:0000256" key="1">
    <source>
        <dbReference type="SAM" id="MobiDB-lite"/>
    </source>
</evidence>
<dbReference type="GeneID" id="20675355"/>
<organism evidence="2 3">
    <name type="scientific">Heterobasidion irregulare (strain TC 32-1)</name>
    <dbReference type="NCBI Taxonomy" id="747525"/>
    <lineage>
        <taxon>Eukaryota</taxon>
        <taxon>Fungi</taxon>
        <taxon>Dikarya</taxon>
        <taxon>Basidiomycota</taxon>
        <taxon>Agaricomycotina</taxon>
        <taxon>Agaricomycetes</taxon>
        <taxon>Russulales</taxon>
        <taxon>Bondarzewiaceae</taxon>
        <taxon>Heterobasidion</taxon>
        <taxon>Heterobasidion annosum species complex</taxon>
    </lineage>
</organism>
<feature type="region of interest" description="Disordered" evidence="1">
    <location>
        <begin position="71"/>
        <end position="128"/>
    </location>
</feature>